<evidence type="ECO:0000313" key="1">
    <source>
        <dbReference type="EMBL" id="PZE18136.1"/>
    </source>
</evidence>
<sequence length="141" mass="16209">MFVYFNTKVTTFPALYRNIGYLRMSLKIAGEKHKILCNVFEEINLFSKKTTGAAKILIGKKNFSGLTLITKKKRNYLLQLFTLTTNRLNHSCFFSVGMIRPLSKIGLIIVSCAKYSIETTNYLLRFFTKTQPITSRCLFSI</sequence>
<comment type="caution">
    <text evidence="1">The sequence shown here is derived from an EMBL/GenBank/DDBJ whole genome shotgun (WGS) entry which is preliminary data.</text>
</comment>
<gene>
    <name evidence="1" type="ORF">DNU06_05835</name>
</gene>
<reference evidence="1 2" key="1">
    <citation type="submission" date="2018-06" db="EMBL/GenBank/DDBJ databases">
        <title>The draft genome sequence of Crocinitomix sp. SM1701.</title>
        <authorList>
            <person name="Zhang X."/>
        </authorList>
    </citation>
    <scope>NUCLEOTIDE SEQUENCE [LARGE SCALE GENOMIC DNA]</scope>
    <source>
        <strain evidence="1 2">SM1701</strain>
    </source>
</reference>
<dbReference type="Proteomes" id="UP000249248">
    <property type="component" value="Unassembled WGS sequence"/>
</dbReference>
<evidence type="ECO:0000313" key="2">
    <source>
        <dbReference type="Proteomes" id="UP000249248"/>
    </source>
</evidence>
<organism evidence="1 2">
    <name type="scientific">Putridiphycobacter roseus</name>
    <dbReference type="NCBI Taxonomy" id="2219161"/>
    <lineage>
        <taxon>Bacteria</taxon>
        <taxon>Pseudomonadati</taxon>
        <taxon>Bacteroidota</taxon>
        <taxon>Flavobacteriia</taxon>
        <taxon>Flavobacteriales</taxon>
        <taxon>Crocinitomicaceae</taxon>
        <taxon>Putridiphycobacter</taxon>
    </lineage>
</organism>
<accession>A0A2W1NJK1</accession>
<proteinExistence type="predicted"/>
<keyword evidence="2" id="KW-1185">Reference proteome</keyword>
<dbReference type="AlphaFoldDB" id="A0A2W1NJK1"/>
<name>A0A2W1NJK1_9FLAO</name>
<protein>
    <submittedName>
        <fullName evidence="1">Uncharacterized protein</fullName>
    </submittedName>
</protein>
<dbReference type="EMBL" id="QKSB01000002">
    <property type="protein sequence ID" value="PZE18136.1"/>
    <property type="molecule type" value="Genomic_DNA"/>
</dbReference>